<dbReference type="Gene3D" id="3.40.970.10">
    <property type="entry name" value="Ribonuclease H1, N-terminal domain"/>
    <property type="match status" value="1"/>
</dbReference>
<organism evidence="2">
    <name type="scientific">Psilocybe cubensis</name>
    <name type="common">Psychedelic mushroom</name>
    <name type="synonym">Stropharia cubensis</name>
    <dbReference type="NCBI Taxonomy" id="181762"/>
    <lineage>
        <taxon>Eukaryota</taxon>
        <taxon>Fungi</taxon>
        <taxon>Dikarya</taxon>
        <taxon>Basidiomycota</taxon>
        <taxon>Agaricomycotina</taxon>
        <taxon>Agaricomycetes</taxon>
        <taxon>Agaricomycetidae</taxon>
        <taxon>Agaricales</taxon>
        <taxon>Agaricineae</taxon>
        <taxon>Strophariaceae</taxon>
        <taxon>Psilocybe</taxon>
    </lineage>
</organism>
<dbReference type="InterPro" id="IPR037056">
    <property type="entry name" value="RNase_H1_N_sf"/>
</dbReference>
<evidence type="ECO:0000259" key="1">
    <source>
        <dbReference type="Pfam" id="PF01693"/>
    </source>
</evidence>
<protein>
    <recommendedName>
        <fullName evidence="1">Ribonuclease H1 N-terminal domain-containing protein</fullName>
    </recommendedName>
</protein>
<proteinExistence type="predicted"/>
<feature type="domain" description="Ribonuclease H1 N-terminal" evidence="1">
    <location>
        <begin position="375"/>
        <end position="417"/>
    </location>
</feature>
<gene>
    <name evidence="2" type="ORF">JR316_010457</name>
</gene>
<evidence type="ECO:0000313" key="2">
    <source>
        <dbReference type="EMBL" id="KAG5164815.1"/>
    </source>
</evidence>
<accession>A0A8H7XNF6</accession>
<comment type="caution">
    <text evidence="2">The sequence shown here is derived from an EMBL/GenBank/DDBJ whole genome shotgun (WGS) entry which is preliminary data.</text>
</comment>
<dbReference type="SUPFAM" id="SSF55658">
    <property type="entry name" value="L9 N-domain-like"/>
    <property type="match status" value="1"/>
</dbReference>
<reference evidence="2" key="1">
    <citation type="submission" date="2021-02" db="EMBL/GenBank/DDBJ databases">
        <title>Psilocybe cubensis genome.</title>
        <authorList>
            <person name="Mckernan K.J."/>
            <person name="Crawford S."/>
            <person name="Trippe A."/>
            <person name="Kane L.T."/>
            <person name="Mclaughlin S."/>
        </authorList>
    </citation>
    <scope>NUCLEOTIDE SEQUENCE [LARGE SCALE GENOMIC DNA]</scope>
    <source>
        <strain evidence="2">MGC-MH-2018</strain>
    </source>
</reference>
<dbReference type="InterPro" id="IPR011320">
    <property type="entry name" value="RNase_H1_N"/>
</dbReference>
<dbReference type="InterPro" id="IPR009027">
    <property type="entry name" value="Ribosomal_bL9/RNase_H1_N"/>
</dbReference>
<sequence length="433" mass="43708">MTPPLLTSIQNNADNTDAMELNVDTISAALEALELPVSHNGVEDIPMGNLIVAIVFCLRRFGIIGFNSNVCPNNATSIDIHTVPDNYAGPTEAIRLSDNRAAERNAVIDALFMEQVGVPTGKSRNMHLNIRFLVLIPAQAATHASHGEEDPLTSDNACIFVEDSDDEDNISYVSDIPDDMALSGVAANHVAEAVVAASPVAFAPVAAAPVAAIHVAAPIAVAPVAPVATAHVAAAAHVTANHIAAAPVAAAPVAAAHVAAPIAVAPIATAHVAAAAPVAANHIAAAPVATAPVAATHVAAAPVATAPVAAAHVAAPIAVAPIATAHVAAAAPVTANHIAAAPVATAPVAAAPVAAAHTGFCPNCQMQIHFHTPEPYYVVTKGKRVGVFTGWHNVSPLVTGVRGSVYRRYSNEAAAYAAFQEALDAGNVEVKGV</sequence>
<dbReference type="EMBL" id="JAFIQS010000011">
    <property type="protein sequence ID" value="KAG5164815.1"/>
    <property type="molecule type" value="Genomic_DNA"/>
</dbReference>
<name>A0A8H7XNF6_PSICU</name>
<dbReference type="Pfam" id="PF01693">
    <property type="entry name" value="Cauli_VI"/>
    <property type="match status" value="1"/>
</dbReference>
<dbReference type="AlphaFoldDB" id="A0A8H7XNF6"/>